<feature type="region of interest" description="Disordered" evidence="7">
    <location>
        <begin position="814"/>
        <end position="914"/>
    </location>
</feature>
<dbReference type="Pfam" id="PF14703">
    <property type="entry name" value="PHM7_cyt"/>
    <property type="match status" value="1"/>
</dbReference>
<dbReference type="EMBL" id="JARAKH010000015">
    <property type="protein sequence ID" value="KAK8396644.1"/>
    <property type="molecule type" value="Genomic_DNA"/>
</dbReference>
<sequence length="989" mass="111417">MTPTAGRCQRGSAGRVCLSTGGGEAGEMGTPMEFSFAQTTLAPNETDLELNEQLWQPDKHSCNQYVTQNKTSWLHTGYEGIPENLLINVLAWLLLLSLFTVLRKKAWNYGRLALVQKYESRWTQLFYGQESDTGKMAAEVDSVSSLEFNLQLDKGYFSWIPALFKIKDEQILAKSGRDAVQYLSFQRHIVIYLVIVCIISISIVLPINFQGTLEGGKKEFGHTTMANLNPQSRLMWIHVTLAFLFLPLGIVFTRRFSKKLDLKEVTTSASRTLMITRVPRRACHKDTILKHFQEAYPDLEVQDVQFAYDIKSLIEYDKEREVARNARLYCEAYLKETNRRLDMRPYKCGVICGCCDIFGCPTVDAIEFYGEEEMRLSGEVENEKVKALQRPTGVAFLTFDSIENANKVLRDHKNKCDCFRNIPASSVSSELKPYNWFIRVAPSPEDIYWANLSVTNRHWWLKAVIINIILFVILFFLTTPAVVINSLDLLPIQGKLYTMSPLLSEFFPTLLLWIMAALMPVIVSYSDQFMSHWTRSVQNHSIMRKTFIFLLFMVIILPSLGLTSAKGFAEMMFRPQNETFRWECIFLPDNGAFFINYVITSAFIGTSLELIRFPELFMYILRLGLSRSQAETASVRQAILYEFPFGVQYAWMMLIFAMTIIYSVSCPLITPFGTLYMIFKHLVDKYNIYFAYGRSVISKKIHTTAINFVIVSIVCLQLSLLFFSLLRQGLKKDLTIYSIVLLIITCLVFVTHNTLHWFKELSPVEYKEFGSDQPNGEVSSVSEDGLDPDASPTEVACQFVPSVLRDAPSGVESSYSFIGGGQPPRSYGTQPLDDDGSFLGSEAPMRGSGSLYQDYSQPKTEPSQSRSNTQEPADPCCSGSAVLEGTDEPGMSIHETGEGEVLQQQEQQEEKHNTQVRTINAEINTPAPQPCPGEEAAEEEEELYTRGSPTVVTVDGTVTVPISGDPSGALHSQKHSHLASDQSAPATNV</sequence>
<reference evidence="10 11" key="1">
    <citation type="submission" date="2023-03" db="EMBL/GenBank/DDBJ databases">
        <title>High-quality genome of Scylla paramamosain provides insights in environmental adaptation.</title>
        <authorList>
            <person name="Zhang L."/>
        </authorList>
    </citation>
    <scope>NUCLEOTIDE SEQUENCE [LARGE SCALE GENOMIC DNA]</scope>
    <source>
        <strain evidence="10">LZ_2023a</strain>
        <tissue evidence="10">Muscle</tissue>
    </source>
</reference>
<feature type="transmembrane region" description="Helical" evidence="8">
    <location>
        <begin position="234"/>
        <end position="253"/>
    </location>
</feature>
<gene>
    <name evidence="10" type="ORF">O3P69_004961</name>
</gene>
<keyword evidence="3" id="KW-0813">Transport</keyword>
<keyword evidence="4 8" id="KW-0812">Transmembrane</keyword>
<dbReference type="Proteomes" id="UP001487740">
    <property type="component" value="Unassembled WGS sequence"/>
</dbReference>
<organism evidence="10 11">
    <name type="scientific">Scylla paramamosain</name>
    <name type="common">Mud crab</name>
    <dbReference type="NCBI Taxonomy" id="85552"/>
    <lineage>
        <taxon>Eukaryota</taxon>
        <taxon>Metazoa</taxon>
        <taxon>Ecdysozoa</taxon>
        <taxon>Arthropoda</taxon>
        <taxon>Crustacea</taxon>
        <taxon>Multicrustacea</taxon>
        <taxon>Malacostraca</taxon>
        <taxon>Eumalacostraca</taxon>
        <taxon>Eucarida</taxon>
        <taxon>Decapoda</taxon>
        <taxon>Pleocyemata</taxon>
        <taxon>Brachyura</taxon>
        <taxon>Eubrachyura</taxon>
        <taxon>Portunoidea</taxon>
        <taxon>Portunidae</taxon>
        <taxon>Portuninae</taxon>
        <taxon>Scylla</taxon>
    </lineage>
</organism>
<feature type="region of interest" description="Disordered" evidence="7">
    <location>
        <begin position="944"/>
        <end position="989"/>
    </location>
</feature>
<dbReference type="Pfam" id="PF02714">
    <property type="entry name" value="RSN1_7TM"/>
    <property type="match status" value="1"/>
</dbReference>
<evidence type="ECO:0000256" key="5">
    <source>
        <dbReference type="ARBA" id="ARBA00022989"/>
    </source>
</evidence>
<evidence type="ECO:0000256" key="8">
    <source>
        <dbReference type="SAM" id="Phobius"/>
    </source>
</evidence>
<feature type="compositionally biased region" description="Polar residues" evidence="7">
    <location>
        <begin position="850"/>
        <end position="871"/>
    </location>
</feature>
<evidence type="ECO:0000256" key="3">
    <source>
        <dbReference type="ARBA" id="ARBA00022448"/>
    </source>
</evidence>
<dbReference type="PANTHER" id="PTHR13018:SF5">
    <property type="entry name" value="RE44586P"/>
    <property type="match status" value="1"/>
</dbReference>
<dbReference type="InterPro" id="IPR045122">
    <property type="entry name" value="Csc1-like"/>
</dbReference>
<dbReference type="InterPro" id="IPR017896">
    <property type="entry name" value="4Fe4S_Fe-S-bd"/>
</dbReference>
<comment type="subcellular location">
    <subcellularLocation>
        <location evidence="1">Membrane</location>
        <topology evidence="1">Multi-pass membrane protein</topology>
    </subcellularLocation>
</comment>
<dbReference type="AlphaFoldDB" id="A0AAW0U995"/>
<evidence type="ECO:0000313" key="11">
    <source>
        <dbReference type="Proteomes" id="UP001487740"/>
    </source>
</evidence>
<feature type="compositionally biased region" description="Low complexity" evidence="7">
    <location>
        <begin position="950"/>
        <end position="960"/>
    </location>
</feature>
<keyword evidence="6 8" id="KW-0472">Membrane</keyword>
<feature type="transmembrane region" description="Helical" evidence="8">
    <location>
        <begin position="189"/>
        <end position="209"/>
    </location>
</feature>
<dbReference type="InterPro" id="IPR027815">
    <property type="entry name" value="CSC1/OSCA1-like_cyt"/>
</dbReference>
<keyword evidence="5 8" id="KW-1133">Transmembrane helix</keyword>
<feature type="transmembrane region" description="Helical" evidence="8">
    <location>
        <begin position="649"/>
        <end position="679"/>
    </location>
</feature>
<dbReference type="InterPro" id="IPR003864">
    <property type="entry name" value="CSC1/OSCA1-like_7TM"/>
</dbReference>
<dbReference type="PROSITE" id="PS51379">
    <property type="entry name" value="4FE4S_FER_2"/>
    <property type="match status" value="1"/>
</dbReference>
<feature type="transmembrane region" description="Helical" evidence="8">
    <location>
        <begin position="736"/>
        <end position="758"/>
    </location>
</feature>
<feature type="transmembrane region" description="Helical" evidence="8">
    <location>
        <begin position="464"/>
        <end position="486"/>
    </location>
</feature>
<protein>
    <recommendedName>
        <fullName evidence="9">4Fe-4S ferredoxin-type domain-containing protein</fullName>
    </recommendedName>
</protein>
<feature type="compositionally biased region" description="Polar residues" evidence="7">
    <location>
        <begin position="979"/>
        <end position="989"/>
    </location>
</feature>
<evidence type="ECO:0000256" key="1">
    <source>
        <dbReference type="ARBA" id="ARBA00004141"/>
    </source>
</evidence>
<feature type="transmembrane region" description="Helical" evidence="8">
    <location>
        <begin position="85"/>
        <end position="102"/>
    </location>
</feature>
<evidence type="ECO:0000259" key="9">
    <source>
        <dbReference type="PROSITE" id="PS51379"/>
    </source>
</evidence>
<proteinExistence type="inferred from homology"/>
<comment type="similarity">
    <text evidence="2">Belongs to the CSC1 (TC 1.A.17) family.</text>
</comment>
<evidence type="ECO:0000256" key="6">
    <source>
        <dbReference type="ARBA" id="ARBA00023136"/>
    </source>
</evidence>
<evidence type="ECO:0000256" key="4">
    <source>
        <dbReference type="ARBA" id="ARBA00022692"/>
    </source>
</evidence>
<dbReference type="GO" id="GO:0005227">
    <property type="term" value="F:calcium-activated cation channel activity"/>
    <property type="evidence" value="ECO:0007669"/>
    <property type="project" value="InterPro"/>
</dbReference>
<feature type="transmembrane region" description="Helical" evidence="8">
    <location>
        <begin position="704"/>
        <end position="724"/>
    </location>
</feature>
<dbReference type="Pfam" id="PF13967">
    <property type="entry name" value="RSN1_TM"/>
    <property type="match status" value="1"/>
</dbReference>
<dbReference type="GO" id="GO:0005886">
    <property type="term" value="C:plasma membrane"/>
    <property type="evidence" value="ECO:0007669"/>
    <property type="project" value="TreeGrafter"/>
</dbReference>
<feature type="domain" description="4Fe-4S ferredoxin-type" evidence="9">
    <location>
        <begin position="339"/>
        <end position="371"/>
    </location>
</feature>
<dbReference type="InterPro" id="IPR032880">
    <property type="entry name" value="CSC1/OSCA1-like_N"/>
</dbReference>
<evidence type="ECO:0000256" key="2">
    <source>
        <dbReference type="ARBA" id="ARBA00007779"/>
    </source>
</evidence>
<keyword evidence="11" id="KW-1185">Reference proteome</keyword>
<evidence type="ECO:0000256" key="7">
    <source>
        <dbReference type="SAM" id="MobiDB-lite"/>
    </source>
</evidence>
<dbReference type="PANTHER" id="PTHR13018">
    <property type="entry name" value="PROBABLE MEMBRANE PROTEIN DUF221-RELATED"/>
    <property type="match status" value="1"/>
</dbReference>
<feature type="transmembrane region" description="Helical" evidence="8">
    <location>
        <begin position="506"/>
        <end position="525"/>
    </location>
</feature>
<accession>A0AAW0U995</accession>
<feature type="compositionally biased region" description="Polar residues" evidence="7">
    <location>
        <begin position="772"/>
        <end position="782"/>
    </location>
</feature>
<evidence type="ECO:0000313" key="10">
    <source>
        <dbReference type="EMBL" id="KAK8396644.1"/>
    </source>
</evidence>
<comment type="caution">
    <text evidence="10">The sequence shown here is derived from an EMBL/GenBank/DDBJ whole genome shotgun (WGS) entry which is preliminary data.</text>
</comment>
<name>A0AAW0U995_SCYPA</name>
<feature type="region of interest" description="Disordered" evidence="7">
    <location>
        <begin position="772"/>
        <end position="792"/>
    </location>
</feature>
<feature type="transmembrane region" description="Helical" evidence="8">
    <location>
        <begin position="546"/>
        <end position="565"/>
    </location>
</feature>